<dbReference type="EMBL" id="FMUX01000008">
    <property type="protein sequence ID" value="SCY38394.1"/>
    <property type="molecule type" value="Genomic_DNA"/>
</dbReference>
<evidence type="ECO:0008006" key="3">
    <source>
        <dbReference type="Google" id="ProtNLM"/>
    </source>
</evidence>
<dbReference type="OrthoDB" id="2035251at2"/>
<gene>
    <name evidence="1" type="ORF">SAMN05216233_10859</name>
</gene>
<keyword evidence="2" id="KW-1185">Reference proteome</keyword>
<dbReference type="Gene3D" id="3.30.1380.20">
    <property type="entry name" value="Trafficking protein particle complex subunit 3"/>
    <property type="match status" value="1"/>
</dbReference>
<dbReference type="AlphaFoldDB" id="A0A1G5FH09"/>
<reference evidence="1 2" key="1">
    <citation type="submission" date="2016-10" db="EMBL/GenBank/DDBJ databases">
        <authorList>
            <person name="de Groot N.N."/>
        </authorList>
    </citation>
    <scope>NUCLEOTIDE SEQUENCE [LARGE SCALE GENOMIC DNA]</scope>
    <source>
        <strain evidence="1 2">AA1</strain>
    </source>
</reference>
<dbReference type="RefSeq" id="WP_092210923.1">
    <property type="nucleotide sequence ID" value="NZ_FMUX01000008.1"/>
</dbReference>
<proteinExistence type="predicted"/>
<organism evidence="1 2">
    <name type="scientific">Desulfoluna spongiiphila</name>
    <dbReference type="NCBI Taxonomy" id="419481"/>
    <lineage>
        <taxon>Bacteria</taxon>
        <taxon>Pseudomonadati</taxon>
        <taxon>Thermodesulfobacteriota</taxon>
        <taxon>Desulfobacteria</taxon>
        <taxon>Desulfobacterales</taxon>
        <taxon>Desulfolunaceae</taxon>
        <taxon>Desulfoluna</taxon>
    </lineage>
</organism>
<name>A0A1G5FH09_9BACT</name>
<evidence type="ECO:0000313" key="2">
    <source>
        <dbReference type="Proteomes" id="UP000198870"/>
    </source>
</evidence>
<dbReference type="Proteomes" id="UP000198870">
    <property type="component" value="Unassembled WGS sequence"/>
</dbReference>
<dbReference type="InterPro" id="IPR046142">
    <property type="entry name" value="DUF6144"/>
</dbReference>
<evidence type="ECO:0000313" key="1">
    <source>
        <dbReference type="EMBL" id="SCY38394.1"/>
    </source>
</evidence>
<protein>
    <recommendedName>
        <fullName evidence="3">Metanogen output domain-containing protein</fullName>
    </recommendedName>
</protein>
<sequence length="148" mass="16276">MESNDPSAWINTILSELSTSKSSDAAAAVENCGRACLKSSEGFEAIRALRASVAHKDDMDLLFDTYKAELYDNRPSLYKKEGAIYLEYADCACGMVTSGKVTHPFLCNCTIGYTRQIFETLFGRPVKVTLLKSILNGDNICLQEITVT</sequence>
<accession>A0A1G5FH09</accession>
<dbReference type="Pfam" id="PF19641">
    <property type="entry name" value="DUF6144"/>
    <property type="match status" value="1"/>
</dbReference>